<dbReference type="Gene3D" id="2.60.40.380">
    <property type="entry name" value="Purple acid phosphatase-like, N-terminal"/>
    <property type="match status" value="1"/>
</dbReference>
<proteinExistence type="predicted"/>
<evidence type="ECO:0000259" key="3">
    <source>
        <dbReference type="Pfam" id="PF16655"/>
    </source>
</evidence>
<dbReference type="Pfam" id="PF16655">
    <property type="entry name" value="PhoD_N"/>
    <property type="match status" value="1"/>
</dbReference>
<evidence type="ECO:0000313" key="4">
    <source>
        <dbReference type="EMBL" id="GCC50980.1"/>
    </source>
</evidence>
<dbReference type="GO" id="GO:0003993">
    <property type="term" value="F:acid phosphatase activity"/>
    <property type="evidence" value="ECO:0007669"/>
    <property type="project" value="InterPro"/>
</dbReference>
<dbReference type="AlphaFoldDB" id="A0A401U7W3"/>
<gene>
    <name evidence="4" type="ORF">SanaruYs_11990</name>
</gene>
<evidence type="ECO:0008006" key="6">
    <source>
        <dbReference type="Google" id="ProtNLM"/>
    </source>
</evidence>
<accession>A0A401U7W3</accession>
<protein>
    <recommendedName>
        <fullName evidence="6">Alkaline phosphatase</fullName>
    </recommendedName>
</protein>
<dbReference type="InterPro" id="IPR018946">
    <property type="entry name" value="PhoD-like_MPP"/>
</dbReference>
<dbReference type="GO" id="GO:0046872">
    <property type="term" value="F:metal ion binding"/>
    <property type="evidence" value="ECO:0007669"/>
    <property type="project" value="InterPro"/>
</dbReference>
<keyword evidence="1" id="KW-0732">Signal</keyword>
<dbReference type="InterPro" id="IPR008963">
    <property type="entry name" value="Purple_acid_Pase-like_N"/>
</dbReference>
<dbReference type="EMBL" id="BHXQ01000002">
    <property type="protein sequence ID" value="GCC50980.1"/>
    <property type="molecule type" value="Genomic_DNA"/>
</dbReference>
<evidence type="ECO:0000313" key="5">
    <source>
        <dbReference type="Proteomes" id="UP000288227"/>
    </source>
</evidence>
<dbReference type="SUPFAM" id="SSF49363">
    <property type="entry name" value="Purple acid phosphatase, N-terminal domain"/>
    <property type="match status" value="1"/>
</dbReference>
<feature type="domain" description="PhoD-like phosphatase metallophosphatase" evidence="2">
    <location>
        <begin position="128"/>
        <end position="466"/>
    </location>
</feature>
<dbReference type="InterPro" id="IPR032093">
    <property type="entry name" value="PhoD_N"/>
</dbReference>
<organism evidence="4 5">
    <name type="scientific">Chryseotalea sanaruensis</name>
    <dbReference type="NCBI Taxonomy" id="2482724"/>
    <lineage>
        <taxon>Bacteria</taxon>
        <taxon>Pseudomonadati</taxon>
        <taxon>Bacteroidota</taxon>
        <taxon>Cytophagia</taxon>
        <taxon>Cytophagales</taxon>
        <taxon>Chryseotaleaceae</taxon>
        <taxon>Chryseotalea</taxon>
    </lineage>
</organism>
<evidence type="ECO:0000259" key="2">
    <source>
        <dbReference type="Pfam" id="PF09423"/>
    </source>
</evidence>
<dbReference type="InterPro" id="IPR038607">
    <property type="entry name" value="PhoD-like_sf"/>
</dbReference>
<name>A0A401U7W3_9BACT</name>
<dbReference type="InterPro" id="IPR029052">
    <property type="entry name" value="Metallo-depent_PP-like"/>
</dbReference>
<dbReference type="SUPFAM" id="SSF56300">
    <property type="entry name" value="Metallo-dependent phosphatases"/>
    <property type="match status" value="1"/>
</dbReference>
<dbReference type="CDD" id="cd07389">
    <property type="entry name" value="MPP_PhoD"/>
    <property type="match status" value="1"/>
</dbReference>
<evidence type="ECO:0000256" key="1">
    <source>
        <dbReference type="ARBA" id="ARBA00022729"/>
    </source>
</evidence>
<reference evidence="4 5" key="1">
    <citation type="submission" date="2018-11" db="EMBL/GenBank/DDBJ databases">
        <title>Chryseotalea sanarue gen. nov., sp., nov., a member of the family Cytophagaceae, isolated from a brackish lake in Hamamatsu Japan.</title>
        <authorList>
            <person name="Maejima Y."/>
            <person name="Iino T."/>
            <person name="Muraguchi Y."/>
            <person name="Fukuda K."/>
            <person name="Ohkuma M."/>
            <person name="Moriuchi R."/>
            <person name="Dohra H."/>
            <person name="Kimbara K."/>
            <person name="Shintani M."/>
        </authorList>
    </citation>
    <scope>NUCLEOTIDE SEQUENCE [LARGE SCALE GENOMIC DNA]</scope>
    <source>
        <strain evidence="4 5">Ys</strain>
    </source>
</reference>
<dbReference type="Gene3D" id="3.60.21.70">
    <property type="entry name" value="PhoD-like phosphatase"/>
    <property type="match status" value="1"/>
</dbReference>
<dbReference type="InterPro" id="IPR052900">
    <property type="entry name" value="Phospholipid_Metab_Enz"/>
</dbReference>
<keyword evidence="5" id="KW-1185">Reference proteome</keyword>
<comment type="caution">
    <text evidence="4">The sequence shown here is derived from an EMBL/GenBank/DDBJ whole genome shotgun (WGS) entry which is preliminary data.</text>
</comment>
<dbReference type="Proteomes" id="UP000288227">
    <property type="component" value="Unassembled WGS sequence"/>
</dbReference>
<sequence length="495" mass="56089">MGCSKTEKSKKLTEEVTPFFEATQKPFYHGVASGDPLHDRVIIWTRVTPEDSLNSVVVQWEIAEDPAFVSVYKSDSITTTPARDYTVKADVDGLKPGRFYYYRFKALGTTSMTGRTKTAAVQTDSAAFAVVSCSNWEFGYFNAYQKIAERELDAVVHLGDYIYEYPVGGYGDTTIGRKHLPAHEIVTLQDYRTRYSQYHLDKGLQRARRQHPFITIWDDHEVANNVFKEGAQNHQEDEGEFAARKAAATQAYYEWLPIREGKSHYRSFSFGNIADLIMLDERLEGRTKPVDSLSDPAYKSEAQSMLGAAQLDWFKTTLAQSKSTWKIIGNQVIFSEVDQSGPFPSAPRNLDSWDGYPYEQKHIADYLQEQALKNVIFITGDTHASWAFEVADLKKYNPKTAAGAYAIELGTPSISSSNWNEYTSDDTVKMGEQTLMKANPHLKYGNARDHGYLLLYTNADKAKAEWWYVSTLRTPEATEQLGKSMEVLKNTNRLQ</sequence>
<dbReference type="PANTHER" id="PTHR43606">
    <property type="entry name" value="PHOSPHATASE, PUTATIVE (AFU_ORTHOLOGUE AFUA_6G08710)-RELATED"/>
    <property type="match status" value="1"/>
</dbReference>
<dbReference type="Pfam" id="PF09423">
    <property type="entry name" value="PhoD"/>
    <property type="match status" value="1"/>
</dbReference>
<dbReference type="PANTHER" id="PTHR43606:SF2">
    <property type="entry name" value="ALKALINE PHOSPHATASE FAMILY PROTEIN (AFU_ORTHOLOGUE AFUA_5G03860)"/>
    <property type="match status" value="1"/>
</dbReference>
<feature type="domain" description="Phospholipase D N-terminal" evidence="3">
    <location>
        <begin position="29"/>
        <end position="118"/>
    </location>
</feature>